<comment type="caution">
    <text evidence="1">The sequence shown here is derived from an EMBL/GenBank/DDBJ whole genome shotgun (WGS) entry which is preliminary data.</text>
</comment>
<sequence>MSSSRHFFSSTPKDQVKAEIEADLAAARGAQRDLTAAGQHAVAARMGEAVDEHLDELNAVKNGTWKPKHA</sequence>
<reference evidence="2" key="1">
    <citation type="journal article" date="2019" name="Int. J. Syst. Evol. Microbiol.">
        <title>The Global Catalogue of Microorganisms (GCM) 10K type strain sequencing project: providing services to taxonomists for standard genome sequencing and annotation.</title>
        <authorList>
            <consortium name="The Broad Institute Genomics Platform"/>
            <consortium name="The Broad Institute Genome Sequencing Center for Infectious Disease"/>
            <person name="Wu L."/>
            <person name="Ma J."/>
        </authorList>
    </citation>
    <scope>NUCLEOTIDE SEQUENCE [LARGE SCALE GENOMIC DNA]</scope>
    <source>
        <strain evidence="2">JCM 18081</strain>
    </source>
</reference>
<gene>
    <name evidence="1" type="ORF">GCM10023220_67310</name>
</gene>
<evidence type="ECO:0000313" key="2">
    <source>
        <dbReference type="Proteomes" id="UP001501265"/>
    </source>
</evidence>
<organism evidence="1 2">
    <name type="scientific">Streptomyces ziwulingensis</name>
    <dbReference type="NCBI Taxonomy" id="1045501"/>
    <lineage>
        <taxon>Bacteria</taxon>
        <taxon>Bacillati</taxon>
        <taxon>Actinomycetota</taxon>
        <taxon>Actinomycetes</taxon>
        <taxon>Kitasatosporales</taxon>
        <taxon>Streptomycetaceae</taxon>
        <taxon>Streptomyces</taxon>
    </lineage>
</organism>
<accession>A0ABP9D099</accession>
<keyword evidence="2" id="KW-1185">Reference proteome</keyword>
<dbReference type="EMBL" id="BAABIG010000089">
    <property type="protein sequence ID" value="GAA4824075.1"/>
    <property type="molecule type" value="Genomic_DNA"/>
</dbReference>
<name>A0ABP9D099_9ACTN</name>
<evidence type="ECO:0000313" key="1">
    <source>
        <dbReference type="EMBL" id="GAA4824075.1"/>
    </source>
</evidence>
<evidence type="ECO:0008006" key="3">
    <source>
        <dbReference type="Google" id="ProtNLM"/>
    </source>
</evidence>
<dbReference type="RefSeq" id="WP_345624480.1">
    <property type="nucleotide sequence ID" value="NZ_BAABIG010000089.1"/>
</dbReference>
<proteinExistence type="predicted"/>
<protein>
    <recommendedName>
        <fullName evidence="3">Antitoxin</fullName>
    </recommendedName>
</protein>
<dbReference type="Proteomes" id="UP001501265">
    <property type="component" value="Unassembled WGS sequence"/>
</dbReference>